<organism evidence="2 3">
    <name type="scientific">Lentithecium fluviatile CBS 122367</name>
    <dbReference type="NCBI Taxonomy" id="1168545"/>
    <lineage>
        <taxon>Eukaryota</taxon>
        <taxon>Fungi</taxon>
        <taxon>Dikarya</taxon>
        <taxon>Ascomycota</taxon>
        <taxon>Pezizomycotina</taxon>
        <taxon>Dothideomycetes</taxon>
        <taxon>Pleosporomycetidae</taxon>
        <taxon>Pleosporales</taxon>
        <taxon>Massarineae</taxon>
        <taxon>Lentitheciaceae</taxon>
        <taxon>Lentithecium</taxon>
    </lineage>
</organism>
<dbReference type="OrthoDB" id="10334390at2759"/>
<keyword evidence="1" id="KW-1133">Transmembrane helix</keyword>
<evidence type="ECO:0000313" key="2">
    <source>
        <dbReference type="EMBL" id="KAF2676256.1"/>
    </source>
</evidence>
<accession>A0A6G1IDH2</accession>
<name>A0A6G1IDH2_9PLEO</name>
<sequence length="112" mass="11837">MQASAGTKSEMFYEKALIFSTLSIAPAPAMLPDTISFAQAAQDAPGQTRTVADTICYILMYDTITSVVFIALSAVPLVGSSRGSSAYAMAWVFSFLAVGLGVAPIIMYALHF</sequence>
<gene>
    <name evidence="2" type="ORF">K458DRAFT_410609</name>
</gene>
<feature type="transmembrane region" description="Helical" evidence="1">
    <location>
        <begin position="90"/>
        <end position="110"/>
    </location>
</feature>
<keyword evidence="1" id="KW-0812">Transmembrane</keyword>
<reference evidence="2" key="1">
    <citation type="journal article" date="2020" name="Stud. Mycol.">
        <title>101 Dothideomycetes genomes: a test case for predicting lifestyles and emergence of pathogens.</title>
        <authorList>
            <person name="Haridas S."/>
            <person name="Albert R."/>
            <person name="Binder M."/>
            <person name="Bloem J."/>
            <person name="Labutti K."/>
            <person name="Salamov A."/>
            <person name="Andreopoulos B."/>
            <person name="Baker S."/>
            <person name="Barry K."/>
            <person name="Bills G."/>
            <person name="Bluhm B."/>
            <person name="Cannon C."/>
            <person name="Castanera R."/>
            <person name="Culley D."/>
            <person name="Daum C."/>
            <person name="Ezra D."/>
            <person name="Gonzalez J."/>
            <person name="Henrissat B."/>
            <person name="Kuo A."/>
            <person name="Liang C."/>
            <person name="Lipzen A."/>
            <person name="Lutzoni F."/>
            <person name="Magnuson J."/>
            <person name="Mondo S."/>
            <person name="Nolan M."/>
            <person name="Ohm R."/>
            <person name="Pangilinan J."/>
            <person name="Park H.-J."/>
            <person name="Ramirez L."/>
            <person name="Alfaro M."/>
            <person name="Sun H."/>
            <person name="Tritt A."/>
            <person name="Yoshinaga Y."/>
            <person name="Zwiers L.-H."/>
            <person name="Turgeon B."/>
            <person name="Goodwin S."/>
            <person name="Spatafora J."/>
            <person name="Crous P."/>
            <person name="Grigoriev I."/>
        </authorList>
    </citation>
    <scope>NUCLEOTIDE SEQUENCE</scope>
    <source>
        <strain evidence="2">CBS 122367</strain>
    </source>
</reference>
<dbReference type="EMBL" id="MU005637">
    <property type="protein sequence ID" value="KAF2676256.1"/>
    <property type="molecule type" value="Genomic_DNA"/>
</dbReference>
<dbReference type="Proteomes" id="UP000799291">
    <property type="component" value="Unassembled WGS sequence"/>
</dbReference>
<evidence type="ECO:0000313" key="3">
    <source>
        <dbReference type="Proteomes" id="UP000799291"/>
    </source>
</evidence>
<dbReference type="AlphaFoldDB" id="A0A6G1IDH2"/>
<proteinExistence type="predicted"/>
<keyword evidence="1" id="KW-0472">Membrane</keyword>
<evidence type="ECO:0000256" key="1">
    <source>
        <dbReference type="SAM" id="Phobius"/>
    </source>
</evidence>
<feature type="transmembrane region" description="Helical" evidence="1">
    <location>
        <begin position="54"/>
        <end position="78"/>
    </location>
</feature>
<protein>
    <submittedName>
        <fullName evidence="2">Uncharacterized protein</fullName>
    </submittedName>
</protein>
<keyword evidence="3" id="KW-1185">Reference proteome</keyword>